<dbReference type="AlphaFoldDB" id="A0A1Q8Q4M5"/>
<organism evidence="1 2">
    <name type="scientific">Domibacillus antri</name>
    <dbReference type="NCBI Taxonomy" id="1714264"/>
    <lineage>
        <taxon>Bacteria</taxon>
        <taxon>Bacillati</taxon>
        <taxon>Bacillota</taxon>
        <taxon>Bacilli</taxon>
        <taxon>Bacillales</taxon>
        <taxon>Bacillaceae</taxon>
        <taxon>Domibacillus</taxon>
    </lineage>
</organism>
<dbReference type="EMBL" id="MSDU01000021">
    <property type="protein sequence ID" value="OLN22300.1"/>
    <property type="molecule type" value="Genomic_DNA"/>
</dbReference>
<evidence type="ECO:0000313" key="2">
    <source>
        <dbReference type="Proteomes" id="UP000185568"/>
    </source>
</evidence>
<dbReference type="Proteomes" id="UP000185568">
    <property type="component" value="Unassembled WGS sequence"/>
</dbReference>
<proteinExistence type="predicted"/>
<protein>
    <submittedName>
        <fullName evidence="1">Uncharacterized protein</fullName>
    </submittedName>
</protein>
<accession>A0A1Q8Q4M5</accession>
<keyword evidence="2" id="KW-1185">Reference proteome</keyword>
<gene>
    <name evidence="1" type="ORF">BTO30_10165</name>
</gene>
<comment type="caution">
    <text evidence="1">The sequence shown here is derived from an EMBL/GenBank/DDBJ whole genome shotgun (WGS) entry which is preliminary data.</text>
</comment>
<sequence length="61" mass="7565">MDNRFYDEEIEKAMIPLKAAAAKWWLFQCCYRVYKGTKHWEKMPNAHFFCFLNYHGEQYHK</sequence>
<reference evidence="1 2" key="1">
    <citation type="submission" date="2016-12" db="EMBL/GenBank/DDBJ databases">
        <title>Domibacillus antri genome sequencing.</title>
        <authorList>
            <person name="Verma A."/>
            <person name="Krishnamurthi S."/>
        </authorList>
    </citation>
    <scope>NUCLEOTIDE SEQUENCE [LARGE SCALE GENOMIC DNA]</scope>
    <source>
        <strain evidence="1 2">XD80</strain>
    </source>
</reference>
<name>A0A1Q8Q4M5_9BACI</name>
<evidence type="ECO:0000313" key="1">
    <source>
        <dbReference type="EMBL" id="OLN22300.1"/>
    </source>
</evidence>